<dbReference type="EMBL" id="MLJW01001531">
    <property type="protein sequence ID" value="OIQ77808.1"/>
    <property type="molecule type" value="Genomic_DNA"/>
</dbReference>
<dbReference type="PROSITE" id="PS51819">
    <property type="entry name" value="VOC"/>
    <property type="match status" value="1"/>
</dbReference>
<dbReference type="InterPro" id="IPR026275">
    <property type="entry name" value="Glyoxalase/dOase/EhpR"/>
</dbReference>
<gene>
    <name evidence="2" type="ORF">GALL_404960</name>
</gene>
<dbReference type="InterPro" id="IPR029068">
    <property type="entry name" value="Glyas_Bleomycin-R_OHBP_Dase"/>
</dbReference>
<dbReference type="Pfam" id="PF00903">
    <property type="entry name" value="Glyoxalase"/>
    <property type="match status" value="1"/>
</dbReference>
<feature type="domain" description="VOC" evidence="1">
    <location>
        <begin position="4"/>
        <end position="121"/>
    </location>
</feature>
<accession>A0A1J5Q3B9</accession>
<evidence type="ECO:0000259" key="1">
    <source>
        <dbReference type="PROSITE" id="PS51819"/>
    </source>
</evidence>
<dbReference type="InterPro" id="IPR037523">
    <property type="entry name" value="VOC_core"/>
</dbReference>
<dbReference type="Gene3D" id="3.30.720.120">
    <property type="match status" value="1"/>
</dbReference>
<proteinExistence type="predicted"/>
<dbReference type="InterPro" id="IPR004360">
    <property type="entry name" value="Glyas_Fos-R_dOase_dom"/>
</dbReference>
<protein>
    <submittedName>
        <fullName evidence="2">Glyoxalase-like domain protein</fullName>
    </submittedName>
</protein>
<organism evidence="2">
    <name type="scientific">mine drainage metagenome</name>
    <dbReference type="NCBI Taxonomy" id="410659"/>
    <lineage>
        <taxon>unclassified sequences</taxon>
        <taxon>metagenomes</taxon>
        <taxon>ecological metagenomes</taxon>
    </lineage>
</organism>
<sequence length="122" mass="13077">MMTQSNSLLLYVADPVESARFYGGLLDLEPVERSPTFAMFVLPSGLGLGLWGRGGVEPAPLVPAGGGELGFKVDEPAEVDRLCALWWSRGAAIALPPTDLEFGRTFVACDPDGHRLRVYALS</sequence>
<comment type="caution">
    <text evidence="2">The sequence shown here is derived from an EMBL/GenBank/DDBJ whole genome shotgun (WGS) entry which is preliminary data.</text>
</comment>
<dbReference type="PIRSF" id="PIRSF039020">
    <property type="entry name" value="EhpR"/>
    <property type="match status" value="1"/>
</dbReference>
<reference evidence="2" key="1">
    <citation type="submission" date="2016-10" db="EMBL/GenBank/DDBJ databases">
        <title>Sequence of Gallionella enrichment culture.</title>
        <authorList>
            <person name="Poehlein A."/>
            <person name="Muehling M."/>
            <person name="Daniel R."/>
        </authorList>
    </citation>
    <scope>NUCLEOTIDE SEQUENCE</scope>
</reference>
<dbReference type="Gene3D" id="3.30.720.110">
    <property type="match status" value="1"/>
</dbReference>
<evidence type="ECO:0000313" key="2">
    <source>
        <dbReference type="EMBL" id="OIQ77808.1"/>
    </source>
</evidence>
<dbReference type="SUPFAM" id="SSF54593">
    <property type="entry name" value="Glyoxalase/Bleomycin resistance protein/Dihydroxybiphenyl dioxygenase"/>
    <property type="match status" value="1"/>
</dbReference>
<dbReference type="AlphaFoldDB" id="A0A1J5Q3B9"/>
<name>A0A1J5Q3B9_9ZZZZ</name>